<evidence type="ECO:0000256" key="2">
    <source>
        <dbReference type="ARBA" id="ARBA00023125"/>
    </source>
</evidence>
<dbReference type="GO" id="GO:0003677">
    <property type="term" value="F:DNA binding"/>
    <property type="evidence" value="ECO:0007669"/>
    <property type="project" value="UniProtKB-KW"/>
</dbReference>
<evidence type="ECO:0000256" key="3">
    <source>
        <dbReference type="ARBA" id="ARBA00023163"/>
    </source>
</evidence>
<evidence type="ECO:0000313" key="5">
    <source>
        <dbReference type="EMBL" id="PZQ47663.1"/>
    </source>
</evidence>
<dbReference type="PROSITE" id="PS50987">
    <property type="entry name" value="HTH_ARSR_2"/>
    <property type="match status" value="1"/>
</dbReference>
<protein>
    <submittedName>
        <fullName evidence="5">Transcriptional regulator</fullName>
    </submittedName>
</protein>
<sequence>MEFTKLESTTEKASALLKALANEKRLMIVCILCKGEKNVGELEQFVGLSQSALSQHLARLRRDGIVDTRREAQTIYYSIKDHAVPKLLECLSHIYNGEIAY</sequence>
<dbReference type="PANTHER" id="PTHR33154:SF28">
    <property type="entry name" value="HTH-TYPE TRANSCRIPTIONAL REGULATOR YGAV-RELATED"/>
    <property type="match status" value="1"/>
</dbReference>
<dbReference type="InterPro" id="IPR001845">
    <property type="entry name" value="HTH_ArsR_DNA-bd_dom"/>
</dbReference>
<dbReference type="InterPro" id="IPR051081">
    <property type="entry name" value="HTH_MetalResp_TranReg"/>
</dbReference>
<dbReference type="PRINTS" id="PR00778">
    <property type="entry name" value="HTHARSR"/>
</dbReference>
<dbReference type="SMART" id="SM00418">
    <property type="entry name" value="HTH_ARSR"/>
    <property type="match status" value="1"/>
</dbReference>
<dbReference type="PANTHER" id="PTHR33154">
    <property type="entry name" value="TRANSCRIPTIONAL REGULATOR, ARSR FAMILY"/>
    <property type="match status" value="1"/>
</dbReference>
<evidence type="ECO:0000256" key="1">
    <source>
        <dbReference type="ARBA" id="ARBA00023015"/>
    </source>
</evidence>
<dbReference type="GO" id="GO:0003700">
    <property type="term" value="F:DNA-binding transcription factor activity"/>
    <property type="evidence" value="ECO:0007669"/>
    <property type="project" value="InterPro"/>
</dbReference>
<dbReference type="NCBIfam" id="NF033788">
    <property type="entry name" value="HTH_metalloreg"/>
    <property type="match status" value="1"/>
</dbReference>
<name>A0A2W5PYU9_9BACT</name>
<dbReference type="InterPro" id="IPR036388">
    <property type="entry name" value="WH-like_DNA-bd_sf"/>
</dbReference>
<keyword evidence="3" id="KW-0804">Transcription</keyword>
<feature type="domain" description="HTH arsR-type" evidence="4">
    <location>
        <begin position="6"/>
        <end position="98"/>
    </location>
</feature>
<dbReference type="InterPro" id="IPR011991">
    <property type="entry name" value="ArsR-like_HTH"/>
</dbReference>
<keyword evidence="1" id="KW-0805">Transcription regulation</keyword>
<accession>A0A2W5PYU9</accession>
<dbReference type="CDD" id="cd00090">
    <property type="entry name" value="HTH_ARSR"/>
    <property type="match status" value="1"/>
</dbReference>
<evidence type="ECO:0000259" key="4">
    <source>
        <dbReference type="PROSITE" id="PS50987"/>
    </source>
</evidence>
<dbReference type="InterPro" id="IPR036390">
    <property type="entry name" value="WH_DNA-bd_sf"/>
</dbReference>
<dbReference type="Proteomes" id="UP000249417">
    <property type="component" value="Unassembled WGS sequence"/>
</dbReference>
<comment type="caution">
    <text evidence="5">The sequence shown here is derived from an EMBL/GenBank/DDBJ whole genome shotgun (WGS) entry which is preliminary data.</text>
</comment>
<gene>
    <name evidence="5" type="ORF">DI551_03050</name>
</gene>
<dbReference type="Pfam" id="PF01022">
    <property type="entry name" value="HTH_5"/>
    <property type="match status" value="1"/>
</dbReference>
<proteinExistence type="predicted"/>
<reference evidence="5 6" key="1">
    <citation type="submission" date="2017-08" db="EMBL/GenBank/DDBJ databases">
        <title>Infants hospitalized years apart are colonized by the same room-sourced microbial strains.</title>
        <authorList>
            <person name="Brooks B."/>
            <person name="Olm M.R."/>
            <person name="Firek B.A."/>
            <person name="Baker R."/>
            <person name="Thomas B.C."/>
            <person name="Morowitz M.J."/>
            <person name="Banfield J.F."/>
        </authorList>
    </citation>
    <scope>NUCLEOTIDE SEQUENCE [LARGE SCALE GENOMIC DNA]</scope>
    <source>
        <strain evidence="5">S2_005_002_R2_29</strain>
    </source>
</reference>
<dbReference type="Gene3D" id="1.10.10.10">
    <property type="entry name" value="Winged helix-like DNA-binding domain superfamily/Winged helix DNA-binding domain"/>
    <property type="match status" value="1"/>
</dbReference>
<dbReference type="EMBL" id="QFQB01000011">
    <property type="protein sequence ID" value="PZQ47663.1"/>
    <property type="molecule type" value="Genomic_DNA"/>
</dbReference>
<evidence type="ECO:0000313" key="6">
    <source>
        <dbReference type="Proteomes" id="UP000249417"/>
    </source>
</evidence>
<keyword evidence="2" id="KW-0238">DNA-binding</keyword>
<dbReference type="SUPFAM" id="SSF46785">
    <property type="entry name" value="Winged helix' DNA-binding domain"/>
    <property type="match status" value="1"/>
</dbReference>
<dbReference type="AlphaFoldDB" id="A0A2W5PYU9"/>
<organism evidence="5 6">
    <name type="scientific">Micavibrio aeruginosavorus</name>
    <dbReference type="NCBI Taxonomy" id="349221"/>
    <lineage>
        <taxon>Bacteria</taxon>
        <taxon>Pseudomonadati</taxon>
        <taxon>Bdellovibrionota</taxon>
        <taxon>Bdellovibrionia</taxon>
        <taxon>Bdellovibrionales</taxon>
        <taxon>Pseudobdellovibrionaceae</taxon>
        <taxon>Micavibrio</taxon>
    </lineage>
</organism>